<reference evidence="2 3" key="1">
    <citation type="submission" date="2019-02" db="EMBL/GenBank/DDBJ databases">
        <title>Deep-cultivation of Planctomycetes and their phenomic and genomic characterization uncovers novel biology.</title>
        <authorList>
            <person name="Wiegand S."/>
            <person name="Jogler M."/>
            <person name="Boedeker C."/>
            <person name="Pinto D."/>
            <person name="Vollmers J."/>
            <person name="Rivas-Marin E."/>
            <person name="Kohn T."/>
            <person name="Peeters S.H."/>
            <person name="Heuer A."/>
            <person name="Rast P."/>
            <person name="Oberbeckmann S."/>
            <person name="Bunk B."/>
            <person name="Jeske O."/>
            <person name="Meyerdierks A."/>
            <person name="Storesund J.E."/>
            <person name="Kallscheuer N."/>
            <person name="Luecker S."/>
            <person name="Lage O.M."/>
            <person name="Pohl T."/>
            <person name="Merkel B.J."/>
            <person name="Hornburger P."/>
            <person name="Mueller R.-W."/>
            <person name="Bruemmer F."/>
            <person name="Labrenz M."/>
            <person name="Spormann A.M."/>
            <person name="Op Den Camp H."/>
            <person name="Overmann J."/>
            <person name="Amann R."/>
            <person name="Jetten M.S.M."/>
            <person name="Mascher T."/>
            <person name="Medema M.H."/>
            <person name="Devos D.P."/>
            <person name="Kaster A.-K."/>
            <person name="Ovreas L."/>
            <person name="Rohde M."/>
            <person name="Galperin M.Y."/>
            <person name="Jogler C."/>
        </authorList>
    </citation>
    <scope>NUCLEOTIDE SEQUENCE [LARGE SCALE GENOMIC DNA]</scope>
    <source>
        <strain evidence="2 3">KOR34</strain>
    </source>
</reference>
<dbReference type="InterPro" id="IPR050678">
    <property type="entry name" value="DNA_Partitioning_ATPase"/>
</dbReference>
<dbReference type="GO" id="GO:0016787">
    <property type="term" value="F:hydrolase activity"/>
    <property type="evidence" value="ECO:0007669"/>
    <property type="project" value="UniProtKB-KW"/>
</dbReference>
<dbReference type="AlphaFoldDB" id="A0A5C5V1Y5"/>
<dbReference type="Proteomes" id="UP000316714">
    <property type="component" value="Unassembled WGS sequence"/>
</dbReference>
<evidence type="ECO:0000259" key="1">
    <source>
        <dbReference type="Pfam" id="PF13614"/>
    </source>
</evidence>
<dbReference type="Pfam" id="PF13614">
    <property type="entry name" value="AAA_31"/>
    <property type="match status" value="1"/>
</dbReference>
<sequence length="305" mass="34104">MPVIAFINLKGGVAKTTNAVAIAECLASHGKTTLVIDADHQCTATELLLGEPRMEELERRRRTLHDLMLDMLKVDFDPARIDRFVAGEASDINGGLPHLSVIPSSVRINDFFDRYSARLREYASLEEFQAMVTKHRKKLGNWIASNFDYVIIDCPPSLAYQVKFLLRLSDAYVIPSQPNRLSLRGADWLVEKLRKDGFRRRPLGTLWSMCREQDAQHRKVIKAAEHGEFDGYRFPAPFDTVVPLSSKISRALEAPDSQPKSFRGKYGSKFSPVFISIANELLTRTGEAGICTGAEAPDEPLLANA</sequence>
<dbReference type="InterPro" id="IPR027417">
    <property type="entry name" value="P-loop_NTPase"/>
</dbReference>
<dbReference type="PANTHER" id="PTHR13696:SF52">
    <property type="entry name" value="PARA FAMILY PROTEIN CT_582"/>
    <property type="match status" value="1"/>
</dbReference>
<keyword evidence="3" id="KW-1185">Reference proteome</keyword>
<feature type="domain" description="AAA" evidence="1">
    <location>
        <begin position="2"/>
        <end position="194"/>
    </location>
</feature>
<evidence type="ECO:0000313" key="2">
    <source>
        <dbReference type="EMBL" id="TWT32421.1"/>
    </source>
</evidence>
<evidence type="ECO:0000313" key="3">
    <source>
        <dbReference type="Proteomes" id="UP000316714"/>
    </source>
</evidence>
<dbReference type="PANTHER" id="PTHR13696">
    <property type="entry name" value="P-LOOP CONTAINING NUCLEOSIDE TRIPHOSPHATE HYDROLASE"/>
    <property type="match status" value="1"/>
</dbReference>
<dbReference type="Gene3D" id="3.40.50.300">
    <property type="entry name" value="P-loop containing nucleotide triphosphate hydrolases"/>
    <property type="match status" value="1"/>
</dbReference>
<dbReference type="EC" id="3.6.-.-" evidence="2"/>
<protein>
    <submittedName>
        <fullName evidence="2">MinD/ParA/CobQ/CobA-like protein</fullName>
        <ecNumber evidence="2">3.6.-.-</ecNumber>
    </submittedName>
</protein>
<accession>A0A5C5V1Y5</accession>
<dbReference type="EMBL" id="SIHJ01000003">
    <property type="protein sequence ID" value="TWT32421.1"/>
    <property type="molecule type" value="Genomic_DNA"/>
</dbReference>
<name>A0A5C5V1Y5_9BACT</name>
<dbReference type="InterPro" id="IPR025669">
    <property type="entry name" value="AAA_dom"/>
</dbReference>
<comment type="caution">
    <text evidence="2">The sequence shown here is derived from an EMBL/GenBank/DDBJ whole genome shotgun (WGS) entry which is preliminary data.</text>
</comment>
<dbReference type="RefSeq" id="WP_146567770.1">
    <property type="nucleotide sequence ID" value="NZ_SIHJ01000003.1"/>
</dbReference>
<gene>
    <name evidence="2" type="ORF">KOR34_41840</name>
</gene>
<dbReference type="OrthoDB" id="9815116at2"/>
<keyword evidence="2" id="KW-0378">Hydrolase</keyword>
<organism evidence="2 3">
    <name type="scientific">Posidoniimonas corsicana</name>
    <dbReference type="NCBI Taxonomy" id="1938618"/>
    <lineage>
        <taxon>Bacteria</taxon>
        <taxon>Pseudomonadati</taxon>
        <taxon>Planctomycetota</taxon>
        <taxon>Planctomycetia</taxon>
        <taxon>Pirellulales</taxon>
        <taxon>Lacipirellulaceae</taxon>
        <taxon>Posidoniimonas</taxon>
    </lineage>
</organism>
<dbReference type="SUPFAM" id="SSF52540">
    <property type="entry name" value="P-loop containing nucleoside triphosphate hydrolases"/>
    <property type="match status" value="1"/>
</dbReference>
<dbReference type="CDD" id="cd02042">
    <property type="entry name" value="ParAB_family"/>
    <property type="match status" value="1"/>
</dbReference>
<proteinExistence type="predicted"/>